<dbReference type="PANTHER" id="PTHR43840">
    <property type="entry name" value="MITOCHONDRIAL METAL TRANSPORTER 1-RELATED"/>
    <property type="match status" value="1"/>
</dbReference>
<feature type="transmembrane region" description="Helical" evidence="7">
    <location>
        <begin position="98"/>
        <end position="117"/>
    </location>
</feature>
<evidence type="ECO:0000256" key="2">
    <source>
        <dbReference type="ARBA" id="ARBA00008114"/>
    </source>
</evidence>
<keyword evidence="4 7" id="KW-0812">Transmembrane</keyword>
<dbReference type="STRING" id="501571.GCA_900143195_01517"/>
<comment type="caution">
    <text evidence="11">The sequence shown here is derived from an EMBL/GenBank/DDBJ whole genome shotgun (WGS) entry which is preliminary data.</text>
</comment>
<name>A0A1Y4LV08_9FIRM</name>
<comment type="subcellular location">
    <subcellularLocation>
        <location evidence="1">Membrane</location>
        <topology evidence="1">Multi-pass membrane protein</topology>
    </subcellularLocation>
</comment>
<dbReference type="Gene3D" id="3.30.70.1350">
    <property type="entry name" value="Cation efflux protein, cytoplasmic domain"/>
    <property type="match status" value="1"/>
</dbReference>
<evidence type="ECO:0000313" key="12">
    <source>
        <dbReference type="Proteomes" id="UP000195326"/>
    </source>
</evidence>
<feature type="transmembrane region" description="Helical" evidence="7">
    <location>
        <begin position="198"/>
        <end position="216"/>
    </location>
</feature>
<proteinExistence type="inferred from homology"/>
<gene>
    <name evidence="11" type="ORF">B5F15_01810</name>
    <name evidence="10" type="ORF">B5F17_07110</name>
</gene>
<dbReference type="RefSeq" id="WP_016149002.1">
    <property type="nucleotide sequence ID" value="NZ_CABKSA010000003.1"/>
</dbReference>
<dbReference type="InterPro" id="IPR027469">
    <property type="entry name" value="Cation_efflux_TMD_sf"/>
</dbReference>
<dbReference type="AlphaFoldDB" id="A0A1Y4LV08"/>
<evidence type="ECO:0000259" key="8">
    <source>
        <dbReference type="Pfam" id="PF01545"/>
    </source>
</evidence>
<dbReference type="EMBL" id="NFKL01000002">
    <property type="protein sequence ID" value="OUP60466.1"/>
    <property type="molecule type" value="Genomic_DNA"/>
</dbReference>
<dbReference type="Proteomes" id="UP000195897">
    <property type="component" value="Unassembled WGS sequence"/>
</dbReference>
<dbReference type="GO" id="GO:0008324">
    <property type="term" value="F:monoatomic cation transmembrane transporter activity"/>
    <property type="evidence" value="ECO:0007669"/>
    <property type="project" value="InterPro"/>
</dbReference>
<dbReference type="GO" id="GO:0016020">
    <property type="term" value="C:membrane"/>
    <property type="evidence" value="ECO:0007669"/>
    <property type="project" value="UniProtKB-SubCell"/>
</dbReference>
<feature type="domain" description="Cation efflux protein transmembrane" evidence="8">
    <location>
        <begin position="33"/>
        <end position="223"/>
    </location>
</feature>
<dbReference type="Pfam" id="PF16916">
    <property type="entry name" value="ZT_dimer"/>
    <property type="match status" value="1"/>
</dbReference>
<dbReference type="InterPro" id="IPR027470">
    <property type="entry name" value="Cation_efflux_CTD"/>
</dbReference>
<organism evidence="11 12">
    <name type="scientific">Butyricicoccus pullicaecorum</name>
    <dbReference type="NCBI Taxonomy" id="501571"/>
    <lineage>
        <taxon>Bacteria</taxon>
        <taxon>Bacillati</taxon>
        <taxon>Bacillota</taxon>
        <taxon>Clostridia</taxon>
        <taxon>Eubacteriales</taxon>
        <taxon>Butyricicoccaceae</taxon>
        <taxon>Butyricicoccus</taxon>
    </lineage>
</organism>
<evidence type="ECO:0000256" key="6">
    <source>
        <dbReference type="ARBA" id="ARBA00023136"/>
    </source>
</evidence>
<dbReference type="SUPFAM" id="SSF161111">
    <property type="entry name" value="Cation efflux protein transmembrane domain-like"/>
    <property type="match status" value="1"/>
</dbReference>
<dbReference type="Proteomes" id="UP000195326">
    <property type="component" value="Unassembled WGS sequence"/>
</dbReference>
<evidence type="ECO:0000256" key="3">
    <source>
        <dbReference type="ARBA" id="ARBA00022448"/>
    </source>
</evidence>
<evidence type="ECO:0000256" key="4">
    <source>
        <dbReference type="ARBA" id="ARBA00022692"/>
    </source>
</evidence>
<evidence type="ECO:0000256" key="5">
    <source>
        <dbReference type="ARBA" id="ARBA00022989"/>
    </source>
</evidence>
<comment type="similarity">
    <text evidence="2">Belongs to the cation diffusion facilitator (CDF) transporter (TC 2.A.4) family.</text>
</comment>
<dbReference type="NCBIfam" id="TIGR01297">
    <property type="entry name" value="CDF"/>
    <property type="match status" value="1"/>
</dbReference>
<evidence type="ECO:0000313" key="11">
    <source>
        <dbReference type="EMBL" id="OUP60466.1"/>
    </source>
</evidence>
<keyword evidence="5 7" id="KW-1133">Transmembrane helix</keyword>
<dbReference type="InterPro" id="IPR050291">
    <property type="entry name" value="CDF_Transporter"/>
</dbReference>
<dbReference type="Gene3D" id="1.20.1510.10">
    <property type="entry name" value="Cation efflux protein transmembrane domain"/>
    <property type="match status" value="1"/>
</dbReference>
<evidence type="ECO:0000313" key="10">
    <source>
        <dbReference type="EMBL" id="OUP52998.1"/>
    </source>
</evidence>
<dbReference type="Pfam" id="PF01545">
    <property type="entry name" value="Cation_efflux"/>
    <property type="match status" value="1"/>
</dbReference>
<evidence type="ECO:0000256" key="7">
    <source>
        <dbReference type="SAM" id="Phobius"/>
    </source>
</evidence>
<feature type="transmembrane region" description="Helical" evidence="7">
    <location>
        <begin position="129"/>
        <end position="152"/>
    </location>
</feature>
<evidence type="ECO:0000313" key="13">
    <source>
        <dbReference type="Proteomes" id="UP000195897"/>
    </source>
</evidence>
<dbReference type="InterPro" id="IPR058533">
    <property type="entry name" value="Cation_efflux_TM"/>
</dbReference>
<dbReference type="InterPro" id="IPR002524">
    <property type="entry name" value="Cation_efflux"/>
</dbReference>
<evidence type="ECO:0000256" key="1">
    <source>
        <dbReference type="ARBA" id="ARBA00004141"/>
    </source>
</evidence>
<dbReference type="EMBL" id="NFKK01000006">
    <property type="protein sequence ID" value="OUP52998.1"/>
    <property type="molecule type" value="Genomic_DNA"/>
</dbReference>
<dbReference type="InterPro" id="IPR036837">
    <property type="entry name" value="Cation_efflux_CTD_sf"/>
</dbReference>
<dbReference type="SUPFAM" id="SSF160240">
    <property type="entry name" value="Cation efflux protein cytoplasmic domain-like"/>
    <property type="match status" value="1"/>
</dbReference>
<reference evidence="12 13" key="1">
    <citation type="submission" date="2017-04" db="EMBL/GenBank/DDBJ databases">
        <title>Function of individual gut microbiota members based on whole genome sequencing of pure cultures obtained from chicken caecum.</title>
        <authorList>
            <person name="Medvecky M."/>
            <person name="Cejkova D."/>
            <person name="Polansky O."/>
            <person name="Karasova D."/>
            <person name="Kubasova T."/>
            <person name="Cizek A."/>
            <person name="Rychlik I."/>
        </authorList>
    </citation>
    <scope>NUCLEOTIDE SEQUENCE [LARGE SCALE GENOMIC DNA]</scope>
    <source>
        <strain evidence="12">An179</strain>
        <strain evidence="13">An180</strain>
    </source>
</reference>
<accession>A0A1Y4LV08</accession>
<keyword evidence="3" id="KW-0813">Transport</keyword>
<reference evidence="11" key="2">
    <citation type="journal article" date="2018" name="BMC Genomics">
        <title>Whole genome sequencing and function prediction of 133 gut anaerobes isolated from chicken caecum in pure cultures.</title>
        <authorList>
            <person name="Medvecky M."/>
            <person name="Cejkova D."/>
            <person name="Polansky O."/>
            <person name="Karasova D."/>
            <person name="Kubasova T."/>
            <person name="Cizek A."/>
            <person name="Rychlik I."/>
        </authorList>
    </citation>
    <scope>NUCLEOTIDE SEQUENCE</scope>
    <source>
        <strain evidence="11">An179</strain>
        <strain evidence="10">An180</strain>
    </source>
</reference>
<protein>
    <submittedName>
        <fullName evidence="11">Cation diffusion facilitator family transporter</fullName>
    </submittedName>
</protein>
<dbReference type="FunFam" id="1.20.1510.10:FF:000006">
    <property type="entry name" value="Divalent cation efflux transporter"/>
    <property type="match status" value="1"/>
</dbReference>
<feature type="domain" description="Cation efflux protein cytoplasmic" evidence="9">
    <location>
        <begin position="229"/>
        <end position="304"/>
    </location>
</feature>
<dbReference type="PANTHER" id="PTHR43840:SF50">
    <property type="entry name" value="MANGANESE EFFLUX SYSTEM PROTEIN MNES"/>
    <property type="match status" value="1"/>
</dbReference>
<keyword evidence="6 7" id="KW-0472">Membrane</keyword>
<evidence type="ECO:0000259" key="9">
    <source>
        <dbReference type="Pfam" id="PF16916"/>
    </source>
</evidence>
<sequence length="391" mass="42596">MTELLIRRFLGDDRDRTSDARVRERYGILSGCVGLFCNFLLFAAKLIIGFATGAISVAADAVNNLSDGLSSFISIVGFKLTGRAPDEQHPFGYGRTEYIAGLIVSLIICVVGVQFLQTSFTRILHPEPVAFSVVSAVVLLLTMLVKLWMGSFNRTVGTRIDSPTLLAAMQDSINDVVTTGVVLIGMVAGQFTTLPVDGVVGVLVALFIIWAGIGIARDTLSPLIGQAADPEIAQAIADTVLQSPGILGIHDLIVHNYGVGKSLASLHAEVPDTADIVAVHELIDEAERAVWEQTGVYTVIHMDPVRVGDPRIDAMRETTLNVLAKIDPELTMHDFRVVEGERRINLIFDVVAPFGYSEEKKEDLKTRIQIGLKARDKRYCPVITMEHKMTL</sequence>
<feature type="transmembrane region" description="Helical" evidence="7">
    <location>
        <begin position="26"/>
        <end position="48"/>
    </location>
</feature>